<proteinExistence type="predicted"/>
<reference evidence="5 6" key="1">
    <citation type="submission" date="2017-06" db="EMBL/GenBank/DDBJ databases">
        <authorList>
            <person name="Kim H.J."/>
            <person name="Triplett B.A."/>
        </authorList>
    </citation>
    <scope>NUCLEOTIDE SEQUENCE [LARGE SCALE GENOMIC DNA]</scope>
    <source>
        <strain evidence="5 6">DSM 18704</strain>
    </source>
</reference>
<organism evidence="5 6">
    <name type="scientific">Granulicella rosea</name>
    <dbReference type="NCBI Taxonomy" id="474952"/>
    <lineage>
        <taxon>Bacteria</taxon>
        <taxon>Pseudomonadati</taxon>
        <taxon>Acidobacteriota</taxon>
        <taxon>Terriglobia</taxon>
        <taxon>Terriglobales</taxon>
        <taxon>Acidobacteriaceae</taxon>
        <taxon>Granulicella</taxon>
    </lineage>
</organism>
<dbReference type="InterPro" id="IPR008929">
    <property type="entry name" value="Chondroitin_lyas"/>
</dbReference>
<dbReference type="Proteomes" id="UP000198356">
    <property type="component" value="Unassembled WGS sequence"/>
</dbReference>
<name>A0A239DTQ1_9BACT</name>
<dbReference type="GO" id="GO:0016829">
    <property type="term" value="F:lyase activity"/>
    <property type="evidence" value="ECO:0007669"/>
    <property type="project" value="UniProtKB-KW"/>
</dbReference>
<evidence type="ECO:0000256" key="2">
    <source>
        <dbReference type="ARBA" id="ARBA00023239"/>
    </source>
</evidence>
<keyword evidence="1 3" id="KW-0732">Signal</keyword>
<dbReference type="Pfam" id="PF05426">
    <property type="entry name" value="Alginate_lyase"/>
    <property type="match status" value="1"/>
</dbReference>
<protein>
    <submittedName>
        <fullName evidence="5">Alginate lyase</fullName>
    </submittedName>
</protein>
<feature type="chain" id="PRO_5013371573" evidence="3">
    <location>
        <begin position="22"/>
        <end position="396"/>
    </location>
</feature>
<evidence type="ECO:0000313" key="6">
    <source>
        <dbReference type="Proteomes" id="UP000198356"/>
    </source>
</evidence>
<accession>A0A239DTQ1</accession>
<dbReference type="SUPFAM" id="SSF48230">
    <property type="entry name" value="Chondroitin AC/alginate lyase"/>
    <property type="match status" value="1"/>
</dbReference>
<evidence type="ECO:0000256" key="1">
    <source>
        <dbReference type="ARBA" id="ARBA00022729"/>
    </source>
</evidence>
<dbReference type="GO" id="GO:0042597">
    <property type="term" value="C:periplasmic space"/>
    <property type="evidence" value="ECO:0007669"/>
    <property type="project" value="InterPro"/>
</dbReference>
<dbReference type="AlphaFoldDB" id="A0A239DTQ1"/>
<gene>
    <name evidence="5" type="ORF">SAMN05421770_101650</name>
</gene>
<evidence type="ECO:0000256" key="3">
    <source>
        <dbReference type="SAM" id="SignalP"/>
    </source>
</evidence>
<keyword evidence="2 5" id="KW-0456">Lyase</keyword>
<dbReference type="OrthoDB" id="428577at2"/>
<dbReference type="EMBL" id="FZOU01000001">
    <property type="protein sequence ID" value="SNS36005.1"/>
    <property type="molecule type" value="Genomic_DNA"/>
</dbReference>
<dbReference type="Gene3D" id="1.50.10.100">
    <property type="entry name" value="Chondroitin AC/alginate lyase"/>
    <property type="match status" value="1"/>
</dbReference>
<evidence type="ECO:0000313" key="5">
    <source>
        <dbReference type="EMBL" id="SNS36005.1"/>
    </source>
</evidence>
<sequence>MRLKLWLAAATISLSAIQAIAQTPPKTFEFDGQQLLRLREQPNSPAVKAALAEADSAMHAGPFTVTAKPQAPPSGDKHDYMSLARYFWPNPATPNHLPYVRRDGQSNPQIQSIPDHEYLFKMEEAVHALALGYVLTGREEYAARATLLLRAWFLDPKTKMNPNLQYAQAVLGVNGGRGRGILDARGLPDVTDAVAMIEGSKSWTAVDDDGIRGWFNDYYTWLTKSDNGRDEADAKNNHASWYDFQAVGIALFLGRQGDARAMLLAARTRRIAPQIDADGKQPLELGRTKSFGYSVFNLEALMRLADYGAAVGVDLWKYQAPGGGSIRAALDYLIPFALNKERWSHEDITGFNGDELRLPLLQAAARFHEPAYLAAADRLKGKETAEMLILRSRVAP</sequence>
<dbReference type="InterPro" id="IPR008397">
    <property type="entry name" value="Alginate_lyase_dom"/>
</dbReference>
<feature type="domain" description="Alginate lyase" evidence="4">
    <location>
        <begin position="64"/>
        <end position="343"/>
    </location>
</feature>
<evidence type="ECO:0000259" key="4">
    <source>
        <dbReference type="Pfam" id="PF05426"/>
    </source>
</evidence>
<dbReference type="RefSeq" id="WP_089406927.1">
    <property type="nucleotide sequence ID" value="NZ_FZOU01000001.1"/>
</dbReference>
<keyword evidence="6" id="KW-1185">Reference proteome</keyword>
<feature type="signal peptide" evidence="3">
    <location>
        <begin position="1"/>
        <end position="21"/>
    </location>
</feature>